<comment type="pathway">
    <text evidence="1">Protein modification; protein ubiquitination.</text>
</comment>
<evidence type="ECO:0000256" key="6">
    <source>
        <dbReference type="ARBA" id="ARBA00023203"/>
    </source>
</evidence>
<evidence type="ECO:0000256" key="1">
    <source>
        <dbReference type="ARBA" id="ARBA00004906"/>
    </source>
</evidence>
<dbReference type="InterPro" id="IPR015915">
    <property type="entry name" value="Kelch-typ_b-propeller"/>
</dbReference>
<dbReference type="InterPro" id="IPR000210">
    <property type="entry name" value="BTB/POZ_dom"/>
</dbReference>
<keyword evidence="3" id="KW-0880">Kelch repeat</keyword>
<gene>
    <name evidence="9" type="ORF">HERILL_LOCUS12197</name>
</gene>
<evidence type="ECO:0000259" key="8">
    <source>
        <dbReference type="PROSITE" id="PS50097"/>
    </source>
</evidence>
<evidence type="ECO:0000313" key="10">
    <source>
        <dbReference type="Proteomes" id="UP000594454"/>
    </source>
</evidence>
<dbReference type="PANTHER" id="PTHR24412:SF489">
    <property type="entry name" value="RING FINGER DOMAIN AND KELCH REPEAT-CONTAINING PROTEIN DDB_G0271372"/>
    <property type="match status" value="1"/>
</dbReference>
<keyword evidence="6" id="KW-0009">Actin-binding</keyword>
<sequence length="527" mass="59672">MGSFPGERTSSEFEREELLLRKEYTDREHLISAFTEIKGLRDAEEFCDIILKVENREVKAHRVILAASSPYFKNAFSGQSLVTIAKFIELPQQRYEPIKSIIDYIYTGCIEVNLETAEELFKTADFLQINRVKDVCSHFLKAALSPESCLQVWNITGNIGLIDIQNEATKLSISTIDHLITSSAFLNLCPKKVEELLEKSTEIPRADKVYRAVLAWVKHDLKKRKPLLKDLNCMLWMHKIFVSMFDIVNSELSQEEDELMNHSSGHIYVSSLRGKYSTFYKFDTLSSEITDLPACSRVRYSHPVFYNEAIYFTGGLVKSGCSNKCDRFNVIDESWDVLTLDCDRYYHGACVVKDNLYVVGGCKDHQNLKTVKVYDFKTGNWTKAADMNIARKFFGIVKHNGCIYAIGGVTDKADSSSSVEMFDQREGIWQNIPALGKISGACTAAVASNQIYCSGFRSGFVERFETRMNRWTSVANAISLPGSLVSTRGELYRVSVDGIQHFESYNNCWNNSLDVNIFSTEIVAVAN</sequence>
<keyword evidence="10" id="KW-1185">Reference proteome</keyword>
<comment type="function">
    <text evidence="7">Probable substrate-specific adapter of an E3 ubiquitin-protein ligase complex which mediates the ubiquitination and subsequent proteasomal degradation of target proteins. May have a role in synapse differentiation and growth.</text>
</comment>
<dbReference type="Pfam" id="PF24681">
    <property type="entry name" value="Kelch_KLHDC2_KLHL20_DRC7"/>
    <property type="match status" value="1"/>
</dbReference>
<dbReference type="InterPro" id="IPR011333">
    <property type="entry name" value="SKP1/BTB/POZ_sf"/>
</dbReference>
<dbReference type="Pfam" id="PF07707">
    <property type="entry name" value="BACK"/>
    <property type="match status" value="1"/>
</dbReference>
<protein>
    <recommendedName>
        <fullName evidence="2">Kelch-like protein diablo</fullName>
    </recommendedName>
</protein>
<dbReference type="OrthoDB" id="6777468at2759"/>
<evidence type="ECO:0000256" key="7">
    <source>
        <dbReference type="ARBA" id="ARBA00043912"/>
    </source>
</evidence>
<dbReference type="InterPro" id="IPR006652">
    <property type="entry name" value="Kelch_1"/>
</dbReference>
<evidence type="ECO:0000256" key="5">
    <source>
        <dbReference type="ARBA" id="ARBA00022786"/>
    </source>
</evidence>
<dbReference type="UniPathway" id="UPA00143"/>
<feature type="domain" description="BTB" evidence="8">
    <location>
        <begin position="47"/>
        <end position="114"/>
    </location>
</feature>
<dbReference type="InterPro" id="IPR017096">
    <property type="entry name" value="BTB-kelch_protein"/>
</dbReference>
<dbReference type="Pfam" id="PF00651">
    <property type="entry name" value="BTB"/>
    <property type="match status" value="1"/>
</dbReference>
<accession>A0A7R8V114</accession>
<dbReference type="InterPro" id="IPR011705">
    <property type="entry name" value="BACK"/>
</dbReference>
<keyword evidence="5" id="KW-0833">Ubl conjugation pathway</keyword>
<evidence type="ECO:0000256" key="2">
    <source>
        <dbReference type="ARBA" id="ARBA00013699"/>
    </source>
</evidence>
<dbReference type="EMBL" id="LR899013">
    <property type="protein sequence ID" value="CAD7089664.1"/>
    <property type="molecule type" value="Genomic_DNA"/>
</dbReference>
<dbReference type="Gene3D" id="3.30.710.10">
    <property type="entry name" value="Potassium Channel Kv1.1, Chain A"/>
    <property type="match status" value="1"/>
</dbReference>
<dbReference type="InParanoid" id="A0A7R8V114"/>
<dbReference type="Proteomes" id="UP000594454">
    <property type="component" value="Chromosome 5"/>
</dbReference>
<dbReference type="PIRSF" id="PIRSF037037">
    <property type="entry name" value="Kelch-like_protein_gigaxonin"/>
    <property type="match status" value="1"/>
</dbReference>
<evidence type="ECO:0000256" key="3">
    <source>
        <dbReference type="ARBA" id="ARBA00022441"/>
    </source>
</evidence>
<dbReference type="Gene3D" id="2.120.10.80">
    <property type="entry name" value="Kelch-type beta propeller"/>
    <property type="match status" value="1"/>
</dbReference>
<dbReference type="GO" id="GO:0016567">
    <property type="term" value="P:protein ubiquitination"/>
    <property type="evidence" value="ECO:0007669"/>
    <property type="project" value="UniProtKB-UniPathway"/>
</dbReference>
<evidence type="ECO:0000256" key="4">
    <source>
        <dbReference type="ARBA" id="ARBA00022737"/>
    </source>
</evidence>
<dbReference type="PROSITE" id="PS50097">
    <property type="entry name" value="BTB"/>
    <property type="match status" value="1"/>
</dbReference>
<reference evidence="9 10" key="1">
    <citation type="submission" date="2020-11" db="EMBL/GenBank/DDBJ databases">
        <authorList>
            <person name="Wallbank WR R."/>
            <person name="Pardo Diaz C."/>
            <person name="Kozak K."/>
            <person name="Martin S."/>
            <person name="Jiggins C."/>
            <person name="Moest M."/>
            <person name="Warren A I."/>
            <person name="Generalovic N T."/>
            <person name="Byers J.R.P. K."/>
            <person name="Montejo-Kovacevich G."/>
            <person name="Yen C E."/>
        </authorList>
    </citation>
    <scope>NUCLEOTIDE SEQUENCE [LARGE SCALE GENOMIC DNA]</scope>
</reference>
<dbReference type="PANTHER" id="PTHR24412">
    <property type="entry name" value="KELCH PROTEIN"/>
    <property type="match status" value="1"/>
</dbReference>
<dbReference type="SMART" id="SM00612">
    <property type="entry name" value="Kelch"/>
    <property type="match status" value="3"/>
</dbReference>
<name>A0A7R8V114_HERIL</name>
<dbReference type="SMART" id="SM00225">
    <property type="entry name" value="BTB"/>
    <property type="match status" value="1"/>
</dbReference>
<dbReference type="GO" id="GO:0003779">
    <property type="term" value="F:actin binding"/>
    <property type="evidence" value="ECO:0007669"/>
    <property type="project" value="UniProtKB-KW"/>
</dbReference>
<dbReference type="SUPFAM" id="SSF54695">
    <property type="entry name" value="POZ domain"/>
    <property type="match status" value="1"/>
</dbReference>
<dbReference type="SUPFAM" id="SSF117281">
    <property type="entry name" value="Kelch motif"/>
    <property type="match status" value="1"/>
</dbReference>
<proteinExistence type="predicted"/>
<dbReference type="AlphaFoldDB" id="A0A7R8V114"/>
<organism evidence="9 10">
    <name type="scientific">Hermetia illucens</name>
    <name type="common">Black soldier fly</name>
    <dbReference type="NCBI Taxonomy" id="343691"/>
    <lineage>
        <taxon>Eukaryota</taxon>
        <taxon>Metazoa</taxon>
        <taxon>Ecdysozoa</taxon>
        <taxon>Arthropoda</taxon>
        <taxon>Hexapoda</taxon>
        <taxon>Insecta</taxon>
        <taxon>Pterygota</taxon>
        <taxon>Neoptera</taxon>
        <taxon>Endopterygota</taxon>
        <taxon>Diptera</taxon>
        <taxon>Brachycera</taxon>
        <taxon>Stratiomyomorpha</taxon>
        <taxon>Stratiomyidae</taxon>
        <taxon>Hermetiinae</taxon>
        <taxon>Hermetia</taxon>
    </lineage>
</organism>
<keyword evidence="4" id="KW-0677">Repeat</keyword>
<dbReference type="Gene3D" id="1.25.40.420">
    <property type="match status" value="1"/>
</dbReference>
<evidence type="ECO:0000313" key="9">
    <source>
        <dbReference type="EMBL" id="CAD7089664.1"/>
    </source>
</evidence>